<feature type="compositionally biased region" description="Basic and acidic residues" evidence="1">
    <location>
        <begin position="104"/>
        <end position="119"/>
    </location>
</feature>
<accession>A0A9P5PTC9</accession>
<sequence>MSQASTLKSWNGAHFSSVSSESPPNVGKEHDGIIEALTSSWHNDSLIPVTPAEKLDGLAQFERNLTSATDISLSTSENQTEITTETHSAQLENLDARMPAASKSTEHVRSSRHSVDRVLPESSQTRPNRQEPLLSPDTVRDLVLPLLLKNVTLRGGKDHSSESILQATNKVLSENACQNIALQMAEAQRQLSQARVLDTRSMAGDGITNGDVVVARSGSPQSIRVSNSPTVVNDVTPQASERERSNSLGVGHVDGEDVQSSDWIPLKRRRLDLDSRYSSESLSHQRLVSPMALQQNSVRNGILSRSEAINGVTPYPNHGLQLNGNGLHSESFDDSPVASYSPTQTPQINGSSSIHHSLPNYLVHLMIKHLQYLIHLFLLQQNQQPCHSFQPHIHPQMA</sequence>
<evidence type="ECO:0000256" key="1">
    <source>
        <dbReference type="SAM" id="MobiDB-lite"/>
    </source>
</evidence>
<comment type="caution">
    <text evidence="2">The sequence shown here is derived from an EMBL/GenBank/DDBJ whole genome shotgun (WGS) entry which is preliminary data.</text>
</comment>
<reference evidence="2" key="1">
    <citation type="submission" date="2020-11" db="EMBL/GenBank/DDBJ databases">
        <authorList>
            <consortium name="DOE Joint Genome Institute"/>
            <person name="Ahrendt S."/>
            <person name="Riley R."/>
            <person name="Andreopoulos W."/>
            <person name="Labutti K."/>
            <person name="Pangilinan J."/>
            <person name="Ruiz-Duenas F.J."/>
            <person name="Barrasa J.M."/>
            <person name="Sanchez-Garcia M."/>
            <person name="Camarero S."/>
            <person name="Miyauchi S."/>
            <person name="Serrano A."/>
            <person name="Linde D."/>
            <person name="Babiker R."/>
            <person name="Drula E."/>
            <person name="Ayuso-Fernandez I."/>
            <person name="Pacheco R."/>
            <person name="Padilla G."/>
            <person name="Ferreira P."/>
            <person name="Barriuso J."/>
            <person name="Kellner H."/>
            <person name="Castanera R."/>
            <person name="Alfaro M."/>
            <person name="Ramirez L."/>
            <person name="Pisabarro A.G."/>
            <person name="Kuo A."/>
            <person name="Tritt A."/>
            <person name="Lipzen A."/>
            <person name="He G."/>
            <person name="Yan M."/>
            <person name="Ng V."/>
            <person name="Cullen D."/>
            <person name="Martin F."/>
            <person name="Rosso M.-N."/>
            <person name="Henrissat B."/>
            <person name="Hibbett D."/>
            <person name="Martinez A.T."/>
            <person name="Grigoriev I.V."/>
        </authorList>
    </citation>
    <scope>NUCLEOTIDE SEQUENCE</scope>
    <source>
        <strain evidence="2">AH 40177</strain>
    </source>
</reference>
<dbReference type="Proteomes" id="UP000772434">
    <property type="component" value="Unassembled WGS sequence"/>
</dbReference>
<name>A0A9P5PTC9_9AGAR</name>
<organism evidence="2 3">
    <name type="scientific">Rhodocollybia butyracea</name>
    <dbReference type="NCBI Taxonomy" id="206335"/>
    <lineage>
        <taxon>Eukaryota</taxon>
        <taxon>Fungi</taxon>
        <taxon>Dikarya</taxon>
        <taxon>Basidiomycota</taxon>
        <taxon>Agaricomycotina</taxon>
        <taxon>Agaricomycetes</taxon>
        <taxon>Agaricomycetidae</taxon>
        <taxon>Agaricales</taxon>
        <taxon>Marasmiineae</taxon>
        <taxon>Omphalotaceae</taxon>
        <taxon>Rhodocollybia</taxon>
    </lineage>
</organism>
<keyword evidence="3" id="KW-1185">Reference proteome</keyword>
<feature type="region of interest" description="Disordered" evidence="1">
    <location>
        <begin position="326"/>
        <end position="351"/>
    </location>
</feature>
<dbReference type="AlphaFoldDB" id="A0A9P5PTC9"/>
<evidence type="ECO:0000313" key="2">
    <source>
        <dbReference type="EMBL" id="KAF9068979.1"/>
    </source>
</evidence>
<dbReference type="EMBL" id="JADNRY010000055">
    <property type="protein sequence ID" value="KAF9068979.1"/>
    <property type="molecule type" value="Genomic_DNA"/>
</dbReference>
<feature type="region of interest" description="Disordered" evidence="1">
    <location>
        <begin position="99"/>
        <end position="135"/>
    </location>
</feature>
<evidence type="ECO:0000313" key="3">
    <source>
        <dbReference type="Proteomes" id="UP000772434"/>
    </source>
</evidence>
<feature type="compositionally biased region" description="Polar residues" evidence="1">
    <location>
        <begin position="338"/>
        <end position="351"/>
    </location>
</feature>
<feature type="region of interest" description="Disordered" evidence="1">
    <location>
        <begin position="234"/>
        <end position="254"/>
    </location>
</feature>
<gene>
    <name evidence="2" type="ORF">BDP27DRAFT_757021</name>
</gene>
<feature type="compositionally biased region" description="Polar residues" evidence="1">
    <location>
        <begin position="1"/>
        <end position="23"/>
    </location>
</feature>
<protein>
    <submittedName>
        <fullName evidence="2">Uncharacterized protein</fullName>
    </submittedName>
</protein>
<feature type="region of interest" description="Disordered" evidence="1">
    <location>
        <begin position="1"/>
        <end position="29"/>
    </location>
</feature>
<proteinExistence type="predicted"/>